<dbReference type="AlphaFoldDB" id="Q8RLM4"/>
<feature type="transmembrane region" description="Helical" evidence="1">
    <location>
        <begin position="36"/>
        <end position="56"/>
    </location>
</feature>
<organism evidence="2">
    <name type="scientific">Corynebacterium jeikeium</name>
    <dbReference type="NCBI Taxonomy" id="38289"/>
    <lineage>
        <taxon>Bacteria</taxon>
        <taxon>Bacillati</taxon>
        <taxon>Actinomycetota</taxon>
        <taxon>Actinomycetes</taxon>
        <taxon>Mycobacteriales</taxon>
        <taxon>Corynebacteriaceae</taxon>
        <taxon>Corynebacterium</taxon>
    </lineage>
</organism>
<reference evidence="2" key="1">
    <citation type="journal article" date="2004" name="Plasmid">
        <title>Comparative genomics identified two conserved DNA modules in a corynebacterial plasmid family present in clinical isolates of the opportunistic human pathogen Corynebacterium jeikeium.</title>
        <authorList>
            <person name="Tauch A."/>
            <person name="Bischoff N."/>
            <person name="Puhler A."/>
            <person name="Kalinowski J."/>
        </authorList>
    </citation>
    <scope>NUCLEOTIDE SEQUENCE</scope>
    <source>
        <strain evidence="2">K64</strain>
        <plasmid evidence="2">pK64</plasmid>
    </source>
</reference>
<evidence type="ECO:0000256" key="1">
    <source>
        <dbReference type="SAM" id="Phobius"/>
    </source>
</evidence>
<gene>
    <name evidence="2" type="primary">ypkL</name>
</gene>
<geneLocation type="plasmid" evidence="2">
    <name>pK64</name>
</geneLocation>
<evidence type="ECO:0000313" key="2">
    <source>
        <dbReference type="EMBL" id="AAL85946.1"/>
    </source>
</evidence>
<dbReference type="EMBL" id="AY079086">
    <property type="protein sequence ID" value="AAL85946.1"/>
    <property type="molecule type" value="Genomic_DNA"/>
</dbReference>
<keyword evidence="1" id="KW-0812">Transmembrane</keyword>
<proteinExistence type="predicted"/>
<name>Q8RLM4_CORJE</name>
<feature type="transmembrane region" description="Helical" evidence="1">
    <location>
        <begin position="7"/>
        <end position="24"/>
    </location>
</feature>
<keyword evidence="2" id="KW-0614">Plasmid</keyword>
<protein>
    <submittedName>
        <fullName evidence="2">YpkL</fullName>
    </submittedName>
</protein>
<dbReference type="RefSeq" id="WP_011013304.1">
    <property type="nucleotide sequence ID" value="NC_003442.1"/>
</dbReference>
<keyword evidence="1" id="KW-1133">Transmembrane helix</keyword>
<accession>Q8RLM4</accession>
<sequence length="61" mass="7042">MEDVGKFLVRWIVMILIIGAYVVFRDIIGWDEGLDWSRFADFSALGTLGLFFLAVYSHKKD</sequence>
<keyword evidence="1" id="KW-0472">Membrane</keyword>